<reference evidence="1 2" key="2">
    <citation type="journal article" date="2013" name="Genome Announc.">
        <title>Draft Genome Sequences of Porphyromonas crevioricanis JCM 15906T and Porphyromonas cansulci JCM 13913T Isolated from a Canine Oral Cavity.</title>
        <authorList>
            <person name="Sakamoto M."/>
            <person name="Tanaka N."/>
            <person name="Shiwa Y."/>
            <person name="Yoshikawa H."/>
            <person name="Ohkuma M."/>
        </authorList>
    </citation>
    <scope>NUCLEOTIDE SEQUENCE [LARGE SCALE GENOMIC DNA]</scope>
    <source>
        <strain evidence="1 2">JCM 15906</strain>
    </source>
</reference>
<dbReference type="AlphaFoldDB" id="T1CRW5"/>
<organism evidence="1 2">
    <name type="scientific">Porphyromonas crevioricanis JCM 15906</name>
    <dbReference type="NCBI Taxonomy" id="1305617"/>
    <lineage>
        <taxon>Bacteria</taxon>
        <taxon>Pseudomonadati</taxon>
        <taxon>Bacteroidota</taxon>
        <taxon>Bacteroidia</taxon>
        <taxon>Bacteroidales</taxon>
        <taxon>Porphyromonadaceae</taxon>
        <taxon>Porphyromonas</taxon>
    </lineage>
</organism>
<evidence type="ECO:0000313" key="2">
    <source>
        <dbReference type="Proteomes" id="UP000018031"/>
    </source>
</evidence>
<proteinExistence type="predicted"/>
<sequence length="46" mass="5495">MIYYSISYSVAFLCPDWRLFSGFFSLIFDVKGRHFLLTRERAKILS</sequence>
<dbReference type="EMBL" id="BAOU01000043">
    <property type="protein sequence ID" value="GAD05838.1"/>
    <property type="molecule type" value="Genomic_DNA"/>
</dbReference>
<comment type="caution">
    <text evidence="1">The sequence shown here is derived from an EMBL/GenBank/DDBJ whole genome shotgun (WGS) entry which is preliminary data.</text>
</comment>
<name>T1CRW5_9PORP</name>
<evidence type="ECO:0000313" key="1">
    <source>
        <dbReference type="EMBL" id="GAD05838.1"/>
    </source>
</evidence>
<gene>
    <name evidence="1" type="ORF">PORCRE_1547</name>
</gene>
<accession>T1CRW5</accession>
<protein>
    <submittedName>
        <fullName evidence="1">Uncharacterized protein</fullName>
    </submittedName>
</protein>
<reference evidence="2" key="1">
    <citation type="journal article" date="2013" name="Genome">
        <title>Draft Genome Sequences of Porphyromonas crevioricanis JCM 15906T and Porphyromonas cansulci JCM 13913T Isolated from a Canine Oral Cavity.</title>
        <authorList>
            <person name="Sakamoto M."/>
            <person name="Tanaka N."/>
            <person name="Shiwa Y."/>
            <person name="Yoshikawa H."/>
            <person name="Ohkuma M."/>
        </authorList>
    </citation>
    <scope>NUCLEOTIDE SEQUENCE [LARGE SCALE GENOMIC DNA]</scope>
    <source>
        <strain evidence="2">JCM 15906</strain>
    </source>
</reference>
<dbReference type="Proteomes" id="UP000018031">
    <property type="component" value="Unassembled WGS sequence"/>
</dbReference>